<feature type="transmembrane region" description="Helical" evidence="9">
    <location>
        <begin position="158"/>
        <end position="178"/>
    </location>
</feature>
<organism evidence="10 11">
    <name type="scientific">Rosa chinensis</name>
    <name type="common">China rose</name>
    <dbReference type="NCBI Taxonomy" id="74649"/>
    <lineage>
        <taxon>Eukaryota</taxon>
        <taxon>Viridiplantae</taxon>
        <taxon>Streptophyta</taxon>
        <taxon>Embryophyta</taxon>
        <taxon>Tracheophyta</taxon>
        <taxon>Spermatophyta</taxon>
        <taxon>Magnoliopsida</taxon>
        <taxon>eudicotyledons</taxon>
        <taxon>Gunneridae</taxon>
        <taxon>Pentapetalae</taxon>
        <taxon>rosids</taxon>
        <taxon>fabids</taxon>
        <taxon>Rosales</taxon>
        <taxon>Rosaceae</taxon>
        <taxon>Rosoideae</taxon>
        <taxon>Rosoideae incertae sedis</taxon>
        <taxon>Rosa</taxon>
    </lineage>
</organism>
<comment type="subcellular location">
    <subcellularLocation>
        <location evidence="1">Membrane</location>
        <topology evidence="1">Multi-pass membrane protein</topology>
    </subcellularLocation>
</comment>
<name>A0A2P6QEK0_ROSCH</name>
<evidence type="ECO:0000256" key="4">
    <source>
        <dbReference type="ARBA" id="ARBA00022692"/>
    </source>
</evidence>
<reference evidence="10 11" key="1">
    <citation type="journal article" date="2018" name="Nat. Genet.">
        <title>The Rosa genome provides new insights in the design of modern roses.</title>
        <authorList>
            <person name="Bendahmane M."/>
        </authorList>
    </citation>
    <scope>NUCLEOTIDE SEQUENCE [LARGE SCALE GENOMIC DNA]</scope>
    <source>
        <strain evidence="11">cv. Old Blush</strain>
    </source>
</reference>
<dbReference type="Pfam" id="PF11744">
    <property type="entry name" value="ALMT"/>
    <property type="match status" value="1"/>
</dbReference>
<feature type="transmembrane region" description="Helical" evidence="9">
    <location>
        <begin position="105"/>
        <end position="126"/>
    </location>
</feature>
<evidence type="ECO:0000256" key="2">
    <source>
        <dbReference type="ARBA" id="ARBA00007079"/>
    </source>
</evidence>
<evidence type="ECO:0000256" key="7">
    <source>
        <dbReference type="ARBA" id="ARBA00023136"/>
    </source>
</evidence>
<dbReference type="OMA" id="HVQFKSA"/>
<dbReference type="Proteomes" id="UP000238479">
    <property type="component" value="Chromosome 5"/>
</dbReference>
<evidence type="ECO:0000256" key="3">
    <source>
        <dbReference type="ARBA" id="ARBA00022448"/>
    </source>
</evidence>
<accession>A0A2P6QEK0</accession>
<feature type="transmembrane region" description="Helical" evidence="9">
    <location>
        <begin position="49"/>
        <end position="68"/>
    </location>
</feature>
<evidence type="ECO:0000313" key="10">
    <source>
        <dbReference type="EMBL" id="PRQ32623.1"/>
    </source>
</evidence>
<dbReference type="InterPro" id="IPR020966">
    <property type="entry name" value="ALMT"/>
</dbReference>
<evidence type="ECO:0000256" key="5">
    <source>
        <dbReference type="ARBA" id="ARBA00022989"/>
    </source>
</evidence>
<dbReference type="GO" id="GO:0015743">
    <property type="term" value="P:malate transport"/>
    <property type="evidence" value="ECO:0007669"/>
    <property type="project" value="InterPro"/>
</dbReference>
<keyword evidence="8" id="KW-0407">Ion channel</keyword>
<keyword evidence="7 9" id="KW-0472">Membrane</keyword>
<sequence length="472" mass="52087">MASQVAGVKNTNEDENAHKDLGFCGRVKNKVVEFPMKLKKLGRDDPRRIVHSLKVGLAVLLVSLLYYFDPLYDGLGATAMWAVLTVVVVFEFSVGATLGRGLNRILATFLAGSLGFGVHHLANLSGEKGHPILIGLFVFILAASVTFFRFFPRIKARYDYGLLIFILTFCMISVSGYRDEEILEMAHKRASTILIGAFTAVSVCVFICPVWAGDDLHNSVATNIEKLGSFLEGFGSECFKISCKGGESNKALLKGYCSVLNSKQSEESQVNFARWEPRHGRFRFRHPWKHYLKIGSLTRQCAYRIDTLNGYINSEIQTPLNIHSTKVQELCMKISSESSKALKELALAMKTMTRPTTATAHITKSRIAANSLKSFLKSPGLGGDIHLLDIIPAVTVASLLTDVVAYAEQIEKSIQELASLSHVQFKSAEPKTEQEQTRLHKHGIVHPCAATDGPHHVITIVQPSLKEIENKG</sequence>
<evidence type="ECO:0000313" key="11">
    <source>
        <dbReference type="Proteomes" id="UP000238479"/>
    </source>
</evidence>
<evidence type="ECO:0000256" key="8">
    <source>
        <dbReference type="ARBA" id="ARBA00023303"/>
    </source>
</evidence>
<feature type="transmembrane region" description="Helical" evidence="9">
    <location>
        <begin position="190"/>
        <end position="212"/>
    </location>
</feature>
<evidence type="ECO:0000256" key="6">
    <source>
        <dbReference type="ARBA" id="ARBA00023065"/>
    </source>
</evidence>
<dbReference type="STRING" id="74649.A0A2P6QEK0"/>
<feature type="transmembrane region" description="Helical" evidence="9">
    <location>
        <begin position="80"/>
        <end position="98"/>
    </location>
</feature>
<protein>
    <submittedName>
        <fullName evidence="10">Putative aluminum-activated malate transporter</fullName>
    </submittedName>
</protein>
<feature type="transmembrane region" description="Helical" evidence="9">
    <location>
        <begin position="132"/>
        <end position="151"/>
    </location>
</feature>
<dbReference type="AlphaFoldDB" id="A0A2P6QEK0"/>
<dbReference type="PANTHER" id="PTHR31086">
    <property type="entry name" value="ALUMINUM-ACTIVATED MALATE TRANSPORTER 10"/>
    <property type="match status" value="1"/>
</dbReference>
<keyword evidence="6" id="KW-0406">Ion transport</keyword>
<keyword evidence="3" id="KW-0813">Transport</keyword>
<gene>
    <name evidence="10" type="ORF">RchiOBHm_Chr5g0048471</name>
</gene>
<dbReference type="OrthoDB" id="68611at2759"/>
<dbReference type="EMBL" id="PDCK01000043">
    <property type="protein sequence ID" value="PRQ32623.1"/>
    <property type="molecule type" value="Genomic_DNA"/>
</dbReference>
<proteinExistence type="inferred from homology"/>
<evidence type="ECO:0000256" key="9">
    <source>
        <dbReference type="SAM" id="Phobius"/>
    </source>
</evidence>
<dbReference type="GO" id="GO:0034220">
    <property type="term" value="P:monoatomic ion transmembrane transport"/>
    <property type="evidence" value="ECO:0007669"/>
    <property type="project" value="UniProtKB-KW"/>
</dbReference>
<comment type="similarity">
    <text evidence="2">Belongs to the aromatic acid exporter (TC 2.A.85) family.</text>
</comment>
<evidence type="ECO:0000256" key="1">
    <source>
        <dbReference type="ARBA" id="ARBA00004141"/>
    </source>
</evidence>
<dbReference type="Gramene" id="PRQ32623">
    <property type="protein sequence ID" value="PRQ32623"/>
    <property type="gene ID" value="RchiOBHm_Chr5g0048471"/>
</dbReference>
<dbReference type="GO" id="GO:0016020">
    <property type="term" value="C:membrane"/>
    <property type="evidence" value="ECO:0007669"/>
    <property type="project" value="UniProtKB-SubCell"/>
</dbReference>
<keyword evidence="11" id="KW-1185">Reference proteome</keyword>
<comment type="caution">
    <text evidence="10">The sequence shown here is derived from an EMBL/GenBank/DDBJ whole genome shotgun (WGS) entry which is preliminary data.</text>
</comment>
<keyword evidence="5 9" id="KW-1133">Transmembrane helix</keyword>
<keyword evidence="4 9" id="KW-0812">Transmembrane</keyword>